<keyword evidence="5" id="KW-1185">Reference proteome</keyword>
<feature type="transmembrane region" description="Helical" evidence="2">
    <location>
        <begin position="31"/>
        <end position="51"/>
    </location>
</feature>
<evidence type="ECO:0000313" key="4">
    <source>
        <dbReference type="EMBL" id="SDJ97177.1"/>
    </source>
</evidence>
<keyword evidence="2" id="KW-0812">Transmembrane</keyword>
<dbReference type="EMBL" id="FNFE01000002">
    <property type="protein sequence ID" value="SDJ97177.1"/>
    <property type="molecule type" value="Genomic_DNA"/>
</dbReference>
<dbReference type="STRING" id="1095776.SAMN04515672_2005"/>
<dbReference type="Proteomes" id="UP000198882">
    <property type="component" value="Unassembled WGS sequence"/>
</dbReference>
<evidence type="ECO:0000259" key="3">
    <source>
        <dbReference type="Pfam" id="PF24460"/>
    </source>
</evidence>
<evidence type="ECO:0000313" key="5">
    <source>
        <dbReference type="Proteomes" id="UP000198882"/>
    </source>
</evidence>
<keyword evidence="2" id="KW-1133">Transmembrane helix</keyword>
<feature type="transmembrane region" description="Helical" evidence="2">
    <location>
        <begin position="71"/>
        <end position="91"/>
    </location>
</feature>
<dbReference type="AlphaFoldDB" id="A0A1G8Y398"/>
<gene>
    <name evidence="4" type="ORF">SAMN04515672_2005</name>
</gene>
<feature type="region of interest" description="Disordered" evidence="1">
    <location>
        <begin position="130"/>
        <end position="152"/>
    </location>
</feature>
<evidence type="ECO:0000256" key="2">
    <source>
        <dbReference type="SAM" id="Phobius"/>
    </source>
</evidence>
<evidence type="ECO:0000256" key="1">
    <source>
        <dbReference type="SAM" id="MobiDB-lite"/>
    </source>
</evidence>
<name>A0A1G8Y398_9EURY</name>
<protein>
    <recommendedName>
        <fullName evidence="3">DUF7575 domain-containing protein</fullName>
    </recommendedName>
</protein>
<proteinExistence type="predicted"/>
<accession>A0A1G8Y398</accession>
<feature type="compositionally biased region" description="Acidic residues" evidence="1">
    <location>
        <begin position="130"/>
        <end position="146"/>
    </location>
</feature>
<organism evidence="4 5">
    <name type="scientific">Natronorubrum texcoconense</name>
    <dbReference type="NCBI Taxonomy" id="1095776"/>
    <lineage>
        <taxon>Archaea</taxon>
        <taxon>Methanobacteriati</taxon>
        <taxon>Methanobacteriota</taxon>
        <taxon>Stenosarchaea group</taxon>
        <taxon>Halobacteria</taxon>
        <taxon>Halobacteriales</taxon>
        <taxon>Natrialbaceae</taxon>
        <taxon>Natronorubrum</taxon>
    </lineage>
</organism>
<dbReference type="OrthoDB" id="204947at2157"/>
<dbReference type="Pfam" id="PF24460">
    <property type="entry name" value="DUF7575"/>
    <property type="match status" value="1"/>
</dbReference>
<reference evidence="5" key="1">
    <citation type="submission" date="2016-10" db="EMBL/GenBank/DDBJ databases">
        <authorList>
            <person name="Varghese N."/>
            <person name="Submissions S."/>
        </authorList>
    </citation>
    <scope>NUCLEOTIDE SEQUENCE [LARGE SCALE GENOMIC DNA]</scope>
    <source>
        <strain evidence="5">B4,CECT 8067,JCM 17497</strain>
    </source>
</reference>
<keyword evidence="2" id="KW-0472">Membrane</keyword>
<dbReference type="InterPro" id="IPR055997">
    <property type="entry name" value="DUF7575"/>
</dbReference>
<feature type="transmembrane region" description="Helical" evidence="2">
    <location>
        <begin position="6"/>
        <end position="24"/>
    </location>
</feature>
<feature type="domain" description="DUF7575" evidence="3">
    <location>
        <begin position="102"/>
        <end position="128"/>
    </location>
</feature>
<dbReference type="RefSeq" id="WP_090305138.1">
    <property type="nucleotide sequence ID" value="NZ_FNFE01000002.1"/>
</dbReference>
<sequence>MTWLRALFAGGLSIFLPGAGHALIRDWLRALVFAGLYFSAIWFFFPIDQMVDAASFSEGMDIANTQTDTMAQFFIMFIALFAAIDATFRAVGFPPNGSESSDGPSCPQCGKELDQDLTFCHWCTTRLEPVEPEDGELPADVEDSEQETSPRP</sequence>